<accession>A0ABD6W9X3</accession>
<feature type="region of interest" description="Disordered" evidence="1">
    <location>
        <begin position="110"/>
        <end position="170"/>
    </location>
</feature>
<feature type="compositionally biased region" description="Basic and acidic residues" evidence="1">
    <location>
        <begin position="146"/>
        <end position="170"/>
    </location>
</feature>
<sequence>MLRDQLEEPLRLALLAVAGDDDRSSGAQGEQYLVDRDVERERGLEQACVAAAEPQDALDLPPHPTRDGAVADHRPLRIPGGTRREDHVGERLRVAGDEVGDRIGPLEVDDVAGETRRRTCAGPDESGERGRVGDDARSALHGPGGVERDERGPRHQDAEDGRDHLGAAVHINRDDRLGTRAEVVSENAGDARGHRQQRAVVDRAVAVDHGDRGRGVLRAGEDHVDDVRVGHAAPCVVARVQQGALGVVQEPVRAQRAVGCLHGGGQERDESARVSGELEAIGAAAHEDSQGALIQLALGHDLEVGRGPYPTRARDAFAAVRVEHDVDPRRRERGGAESGAQRVGDGVGVDVLSGPLSAKRIVEAAQEGVDRHVAVDGRTQRHDRRAHFDRLRVAATGDREPHGVSSSAAGGRRVGADEPGERACATQTVALGEHRQGADQLGREVDGDTPDAARGTLD</sequence>
<dbReference type="AntiFam" id="ANF00174">
    <property type="entry name" value="Shadow ORF (irp2)"/>
</dbReference>
<feature type="region of interest" description="Disordered" evidence="1">
    <location>
        <begin position="392"/>
        <end position="458"/>
    </location>
</feature>
<feature type="compositionally biased region" description="Basic and acidic residues" evidence="1">
    <location>
        <begin position="64"/>
        <end position="75"/>
    </location>
</feature>
<protein>
    <submittedName>
        <fullName evidence="2">Uncharacterized protein</fullName>
    </submittedName>
</protein>
<evidence type="ECO:0000313" key="3">
    <source>
        <dbReference type="Proteomes" id="UP000237881"/>
    </source>
</evidence>
<dbReference type="AlphaFoldDB" id="A0ABD6W9X3"/>
<feature type="compositionally biased region" description="Basic and acidic residues" evidence="1">
    <location>
        <begin position="126"/>
        <end position="138"/>
    </location>
</feature>
<feature type="region of interest" description="Disordered" evidence="1">
    <location>
        <begin position="53"/>
        <end position="88"/>
    </location>
</feature>
<evidence type="ECO:0000256" key="1">
    <source>
        <dbReference type="SAM" id="MobiDB-lite"/>
    </source>
</evidence>
<organism evidence="2 3">
    <name type="scientific">Rathayibacter rathayi</name>
    <name type="common">Corynebacterium rathayi</name>
    <dbReference type="NCBI Taxonomy" id="33887"/>
    <lineage>
        <taxon>Bacteria</taxon>
        <taxon>Bacillati</taxon>
        <taxon>Actinomycetota</taxon>
        <taxon>Actinomycetes</taxon>
        <taxon>Micrococcales</taxon>
        <taxon>Microbacteriaceae</taxon>
        <taxon>Rathayibacter</taxon>
    </lineage>
</organism>
<dbReference type="Proteomes" id="UP000237881">
    <property type="component" value="Unassembled WGS sequence"/>
</dbReference>
<dbReference type="EMBL" id="PSUL01000009">
    <property type="protein sequence ID" value="PPF14737.1"/>
    <property type="molecule type" value="Genomic_DNA"/>
</dbReference>
<evidence type="ECO:0000313" key="2">
    <source>
        <dbReference type="EMBL" id="PPF14737.1"/>
    </source>
</evidence>
<proteinExistence type="predicted"/>
<comment type="caution">
    <text evidence="2">The sequence shown here is derived from an EMBL/GenBank/DDBJ whole genome shotgun (WGS) entry which is preliminary data.</text>
</comment>
<gene>
    <name evidence="2" type="ORF">C5C04_05960</name>
</gene>
<dbReference type="AntiFam" id="ANF00178">
    <property type="entry name" value="Shadow ORF (opposite dhbF)"/>
</dbReference>
<feature type="compositionally biased region" description="Basic and acidic residues" evidence="1">
    <location>
        <begin position="432"/>
        <end position="446"/>
    </location>
</feature>
<reference evidence="2 3" key="1">
    <citation type="submission" date="2018-02" db="EMBL/GenBank/DDBJ databases">
        <title>Bacteriophage NCPPB3778 and a type I-E CRISPR drive the evolution of the US Biological Select Agent, Rathayibacter toxicus.</title>
        <authorList>
            <person name="Davis E.W.II."/>
            <person name="Tabima J.F."/>
            <person name="Weisberg A.J."/>
            <person name="Lopes L.D."/>
            <person name="Wiseman M.S."/>
            <person name="Wiseman M.S."/>
            <person name="Pupko T."/>
            <person name="Belcher M.S."/>
            <person name="Sechler A.J."/>
            <person name="Tancos M.A."/>
            <person name="Schroeder B.K."/>
            <person name="Murray T.D."/>
            <person name="Luster D.G."/>
            <person name="Schneider W.L."/>
            <person name="Rogers E."/>
            <person name="Andreote F.D."/>
            <person name="Grunwald N.J."/>
            <person name="Putnam M.L."/>
            <person name="Chang J.H."/>
        </authorList>
    </citation>
    <scope>NUCLEOTIDE SEQUENCE [LARGE SCALE GENOMIC DNA]</scope>
    <source>
        <strain evidence="2 3">AY1I9</strain>
    </source>
</reference>
<name>A0ABD6W9X3_RATRA</name>
<feature type="compositionally biased region" description="Basic and acidic residues" evidence="1">
    <location>
        <begin position="392"/>
        <end position="402"/>
    </location>
</feature>
<feature type="region of interest" description="Disordered" evidence="1">
    <location>
        <begin position="327"/>
        <end position="346"/>
    </location>
</feature>